<evidence type="ECO:0000313" key="2">
    <source>
        <dbReference type="Proteomes" id="UP000683925"/>
    </source>
</evidence>
<sequence length="36" mass="4389">MCNIKTKRDSTCLVQIYPQLKLVNFWMIIQHYFLIS</sequence>
<keyword evidence="2" id="KW-1185">Reference proteome</keyword>
<evidence type="ECO:0000313" key="1">
    <source>
        <dbReference type="EMBL" id="CAD8143114.1"/>
    </source>
</evidence>
<accession>A0A8S1SWJ9</accession>
<comment type="caution">
    <text evidence="1">The sequence shown here is derived from an EMBL/GenBank/DDBJ whole genome shotgun (WGS) entry which is preliminary data.</text>
</comment>
<gene>
    <name evidence="1" type="ORF">POCTA_138.1.T0140338</name>
</gene>
<dbReference type="Proteomes" id="UP000683925">
    <property type="component" value="Unassembled WGS sequence"/>
</dbReference>
<dbReference type="EMBL" id="CAJJDP010000014">
    <property type="protein sequence ID" value="CAD8143114.1"/>
    <property type="molecule type" value="Genomic_DNA"/>
</dbReference>
<organism evidence="1 2">
    <name type="scientific">Paramecium octaurelia</name>
    <dbReference type="NCBI Taxonomy" id="43137"/>
    <lineage>
        <taxon>Eukaryota</taxon>
        <taxon>Sar</taxon>
        <taxon>Alveolata</taxon>
        <taxon>Ciliophora</taxon>
        <taxon>Intramacronucleata</taxon>
        <taxon>Oligohymenophorea</taxon>
        <taxon>Peniculida</taxon>
        <taxon>Parameciidae</taxon>
        <taxon>Paramecium</taxon>
    </lineage>
</organism>
<name>A0A8S1SWJ9_PAROT</name>
<reference evidence="1" key="1">
    <citation type="submission" date="2021-01" db="EMBL/GenBank/DDBJ databases">
        <authorList>
            <consortium name="Genoscope - CEA"/>
            <person name="William W."/>
        </authorList>
    </citation>
    <scope>NUCLEOTIDE SEQUENCE</scope>
</reference>
<proteinExistence type="predicted"/>
<protein>
    <submittedName>
        <fullName evidence="1">Uncharacterized protein</fullName>
    </submittedName>
</protein>
<dbReference type="AlphaFoldDB" id="A0A8S1SWJ9"/>